<keyword evidence="1" id="KW-1133">Transmembrane helix</keyword>
<dbReference type="WormBase" id="SRAE_2000060800">
    <property type="protein sequence ID" value="SRP12394"/>
    <property type="gene ID" value="WBGene00260804"/>
</dbReference>
<dbReference type="RefSeq" id="XP_024505134.1">
    <property type="nucleotide sequence ID" value="XM_024651458.1"/>
</dbReference>
<keyword evidence="1" id="KW-0812">Transmembrane</keyword>
<evidence type="ECO:0000313" key="5">
    <source>
        <dbReference type="WormBase" id="SRAE_2000060800"/>
    </source>
</evidence>
<evidence type="ECO:0000313" key="2">
    <source>
        <dbReference type="EMBL" id="CEF65934.1"/>
    </source>
</evidence>
<dbReference type="GeneID" id="36378298"/>
<gene>
    <name evidence="2 4 5" type="ORF">SRAE_2000060800</name>
</gene>
<evidence type="ECO:0000256" key="1">
    <source>
        <dbReference type="SAM" id="Phobius"/>
    </source>
</evidence>
<dbReference type="Proteomes" id="UP000035682">
    <property type="component" value="Unplaced"/>
</dbReference>
<name>A0A090MXS3_STRRB</name>
<reference evidence="4" key="2">
    <citation type="submission" date="2020-12" db="UniProtKB">
        <authorList>
            <consortium name="WormBaseParasite"/>
        </authorList>
    </citation>
    <scope>IDENTIFICATION</scope>
</reference>
<proteinExistence type="predicted"/>
<feature type="transmembrane region" description="Helical" evidence="1">
    <location>
        <begin position="59"/>
        <end position="78"/>
    </location>
</feature>
<keyword evidence="3" id="KW-1185">Reference proteome</keyword>
<dbReference type="EMBL" id="LN609529">
    <property type="protein sequence ID" value="CEF65934.1"/>
    <property type="molecule type" value="Genomic_DNA"/>
</dbReference>
<dbReference type="WBParaSite" id="SRAE_2000060800.1">
    <property type="protein sequence ID" value="SRAE_2000060800.1"/>
    <property type="gene ID" value="WBGene00260804"/>
</dbReference>
<organism evidence="2">
    <name type="scientific">Strongyloides ratti</name>
    <name type="common">Parasitic roundworm</name>
    <dbReference type="NCBI Taxonomy" id="34506"/>
    <lineage>
        <taxon>Eukaryota</taxon>
        <taxon>Metazoa</taxon>
        <taxon>Ecdysozoa</taxon>
        <taxon>Nematoda</taxon>
        <taxon>Chromadorea</taxon>
        <taxon>Rhabditida</taxon>
        <taxon>Tylenchina</taxon>
        <taxon>Panagrolaimomorpha</taxon>
        <taxon>Strongyloidoidea</taxon>
        <taxon>Strongyloididae</taxon>
        <taxon>Strongyloides</taxon>
    </lineage>
</organism>
<dbReference type="CTD" id="36378298"/>
<protein>
    <submittedName>
        <fullName evidence="2 4">Uncharacterized protein</fullName>
    </submittedName>
</protein>
<sequence>MHVTKISKVRYTAGECGSCSGVNRRGSAAEQGVSENNVCAPANSVESAASYLSTWMGDLLGTVSGVSLLFILLTSNYLSFS</sequence>
<accession>A0A090MXS3</accession>
<evidence type="ECO:0000313" key="3">
    <source>
        <dbReference type="Proteomes" id="UP000035682"/>
    </source>
</evidence>
<dbReference type="AlphaFoldDB" id="A0A090MXS3"/>
<evidence type="ECO:0000313" key="4">
    <source>
        <dbReference type="WBParaSite" id="SRAE_2000060800.1"/>
    </source>
</evidence>
<keyword evidence="1" id="KW-0472">Membrane</keyword>
<reference evidence="2 3" key="1">
    <citation type="submission" date="2014-09" db="EMBL/GenBank/DDBJ databases">
        <authorList>
            <person name="Martin A.A."/>
        </authorList>
    </citation>
    <scope>NUCLEOTIDE SEQUENCE</scope>
    <source>
        <strain evidence="3">ED321</strain>
        <strain evidence="2">ED321 Heterogonic</strain>
    </source>
</reference>